<organism evidence="1 2">
    <name type="scientific">Corallococcus exercitus</name>
    <dbReference type="NCBI Taxonomy" id="2316736"/>
    <lineage>
        <taxon>Bacteria</taxon>
        <taxon>Pseudomonadati</taxon>
        <taxon>Myxococcota</taxon>
        <taxon>Myxococcia</taxon>
        <taxon>Myxococcales</taxon>
        <taxon>Cystobacterineae</taxon>
        <taxon>Myxococcaceae</taxon>
        <taxon>Corallococcus</taxon>
    </lineage>
</organism>
<sequence>MCAATGRDVPREAEEHPAGACTQVFLGAQDVTALRASITDPVEQAFCDVAFSAVMIR</sequence>
<dbReference type="EMBL" id="JABFJV010000071">
    <property type="protein sequence ID" value="NOK34469.1"/>
    <property type="molecule type" value="Genomic_DNA"/>
</dbReference>
<name>A0A7Y4KK95_9BACT</name>
<gene>
    <name evidence="1" type="ORF">HMI49_14810</name>
</gene>
<evidence type="ECO:0000313" key="2">
    <source>
        <dbReference type="Proteomes" id="UP000563426"/>
    </source>
</evidence>
<keyword evidence="2" id="KW-1185">Reference proteome</keyword>
<dbReference type="Proteomes" id="UP000563426">
    <property type="component" value="Unassembled WGS sequence"/>
</dbReference>
<accession>A0A7Y4KK95</accession>
<protein>
    <submittedName>
        <fullName evidence="1">Uncharacterized protein</fullName>
    </submittedName>
</protein>
<dbReference type="AlphaFoldDB" id="A0A7Y4KK95"/>
<comment type="caution">
    <text evidence="1">The sequence shown here is derived from an EMBL/GenBank/DDBJ whole genome shotgun (WGS) entry which is preliminary data.</text>
</comment>
<evidence type="ECO:0000313" key="1">
    <source>
        <dbReference type="EMBL" id="NOK34469.1"/>
    </source>
</evidence>
<reference evidence="1 2" key="1">
    <citation type="submission" date="2020-05" db="EMBL/GenBank/DDBJ databases">
        <authorList>
            <person name="Whitworth D."/>
        </authorList>
    </citation>
    <scope>NUCLEOTIDE SEQUENCE [LARGE SCALE GENOMIC DNA]</scope>
    <source>
        <strain evidence="1 2">AB043B</strain>
    </source>
</reference>
<proteinExistence type="predicted"/>
<dbReference type="RefSeq" id="WP_158616993.1">
    <property type="nucleotide sequence ID" value="NZ_JABFJV010000071.1"/>
</dbReference>